<evidence type="ECO:0000259" key="5">
    <source>
        <dbReference type="Pfam" id="PF14432"/>
    </source>
</evidence>
<comment type="caution">
    <text evidence="7">The sequence shown here is derived from an EMBL/GenBank/DDBJ whole genome shotgun (WGS) entry which is preliminary data.</text>
</comment>
<evidence type="ECO:0000313" key="7">
    <source>
        <dbReference type="EMBL" id="RVW96140.1"/>
    </source>
</evidence>
<dbReference type="InterPro" id="IPR002885">
    <property type="entry name" value="PPR_rpt"/>
</dbReference>
<dbReference type="InterPro" id="IPR046849">
    <property type="entry name" value="E2_motif"/>
</dbReference>
<feature type="repeat" description="PPR" evidence="3">
    <location>
        <begin position="452"/>
        <end position="486"/>
    </location>
</feature>
<dbReference type="Pfam" id="PF01535">
    <property type="entry name" value="PPR"/>
    <property type="match status" value="4"/>
</dbReference>
<feature type="repeat" description="PPR" evidence="3">
    <location>
        <begin position="553"/>
        <end position="587"/>
    </location>
</feature>
<dbReference type="FunFam" id="1.25.40.10:FF:000344">
    <property type="entry name" value="Pentatricopeptide repeat-containing protein"/>
    <property type="match status" value="1"/>
</dbReference>
<evidence type="ECO:0000259" key="6">
    <source>
        <dbReference type="Pfam" id="PF25597"/>
    </source>
</evidence>
<sequence>MKQLVVGFELKQRALLFKGGHRKEILVVMRGADQNPVIKTKPTDVVLMGNNASCKIANIGMIKIKMLDEVIRTLGDIFGCPAYAHVDNGKLEPRSIKYVFLGYNYGVKGYRDSCDKEQQKSSTRVEFEFKFGLGSIPKSTSQSSSEMKNGVVVPSPPPTPPQYSVAKEEMESLHKNDTWDLMRLPKGKKVVRCKWVFKRKEGIQELKKPVSTHDKPADMMTKIFLVAKFEHCLDLLNQTHAQIILNGLHNDLVTVTKLTHKLSHLKAIDQASLLFSTIPNPDLFIYNVLIRAFSLNNSPSSAVSLYTHLRKSTPLEPDNFTYAFVISGAFSLGLGLLLHAHSIVAGFGSDLFVGSAIVACYFKFSRVAAARKVFDGMLERDTVLWNTMVSGLVKNCCFDEAILIFGDMVKGGIGFDSTTVAAVLPGVAELQDLALGYGDSVFGDESWIGQPDLVSYNAMISGYTCNNETESSVRLFKELLASGEKINSSSIVGLIPVFFPFGYLHLTRCLHGFCTKSGVVSNSSVSTALTTVYSRLNEIESARLLFDESSEKSLASWNAMISGYAQNGLTEKAISLFQEMQKCEVRPNPVTVTSILSACAQLGALSLGKWVHDLINRESFESNIFVSTALIDMYAKCGSITEAQRLFSMMPEKNAVTWNAMISGYGLHGYGHEALNLFNEMLHSRVSPTGVTFLSVLYACSHAGLVREGDEIFRSMVHDHGFEPLPEHYACMVDLLGRAGNLDKALDFIRKMPVEPGPPVWGALLGACMIHKDANLARLASDKLFELDPQNVGYYVLLSNIYSAGQNYPEAASVRGVVKRRKLAKTPGCTLIEVANTLHIFTSGDQSHPQAAAIYAMLEKLTGKMREAGFQTETGTALHDVEEEEKELMVKVHSEKLAIAFGLITSEPGTEIRIIKNLRVCLDCHNATKFISKITERVIVVRDANRFHHFKDGICSCGDYW</sequence>
<dbReference type="SUPFAM" id="SSF48452">
    <property type="entry name" value="TPR-like"/>
    <property type="match status" value="1"/>
</dbReference>
<evidence type="ECO:0000256" key="1">
    <source>
        <dbReference type="ARBA" id="ARBA00006643"/>
    </source>
</evidence>
<dbReference type="FunFam" id="1.25.40.10:FF:000463">
    <property type="entry name" value="Pentatricopeptide repeat-containing protein"/>
    <property type="match status" value="1"/>
</dbReference>
<dbReference type="AlphaFoldDB" id="A0A438IHB8"/>
<dbReference type="Pfam" id="PF13041">
    <property type="entry name" value="PPR_2"/>
    <property type="match status" value="2"/>
</dbReference>
<evidence type="ECO:0000256" key="2">
    <source>
        <dbReference type="ARBA" id="ARBA00022737"/>
    </source>
</evidence>
<feature type="region of interest" description="Disordered" evidence="4">
    <location>
        <begin position="139"/>
        <end position="161"/>
    </location>
</feature>
<comment type="similarity">
    <text evidence="1">Belongs to the PPR family. PCMP-H subfamily.</text>
</comment>
<dbReference type="Pfam" id="PF25597">
    <property type="entry name" value="SH3_retrovirus"/>
    <property type="match status" value="1"/>
</dbReference>
<proteinExistence type="inferred from homology"/>
<reference evidence="7 8" key="1">
    <citation type="journal article" date="2018" name="PLoS Genet.">
        <title>Population sequencing reveals clonal diversity and ancestral inbreeding in the grapevine cultivar Chardonnay.</title>
        <authorList>
            <person name="Roach M.J."/>
            <person name="Johnson D.L."/>
            <person name="Bohlmann J."/>
            <person name="van Vuuren H.J."/>
            <person name="Jones S.J."/>
            <person name="Pretorius I.S."/>
            <person name="Schmidt S.A."/>
            <person name="Borneman A.R."/>
        </authorList>
    </citation>
    <scope>NUCLEOTIDE SEQUENCE [LARGE SCALE GENOMIC DNA]</scope>
    <source>
        <strain evidence="8">cv. Chardonnay</strain>
        <tissue evidence="7">Leaf</tissue>
    </source>
</reference>
<dbReference type="PANTHER" id="PTHR47926:SF452">
    <property type="entry name" value="PENTATRICOPEPTIDE REPEAT-CONTAINING PROTEIN"/>
    <property type="match status" value="1"/>
</dbReference>
<feature type="repeat" description="PPR" evidence="3">
    <location>
        <begin position="623"/>
        <end position="653"/>
    </location>
</feature>
<dbReference type="InterPro" id="IPR011990">
    <property type="entry name" value="TPR-like_helical_dom_sf"/>
</dbReference>
<dbReference type="GO" id="GO:0008270">
    <property type="term" value="F:zinc ion binding"/>
    <property type="evidence" value="ECO:0007669"/>
    <property type="project" value="InterPro"/>
</dbReference>
<dbReference type="Proteomes" id="UP000288805">
    <property type="component" value="Unassembled WGS sequence"/>
</dbReference>
<dbReference type="GO" id="GO:0003723">
    <property type="term" value="F:RNA binding"/>
    <property type="evidence" value="ECO:0007669"/>
    <property type="project" value="InterPro"/>
</dbReference>
<gene>
    <name evidence="7" type="primary">DYW9_0</name>
    <name evidence="7" type="ORF">CK203_037719</name>
</gene>
<protein>
    <submittedName>
        <fullName evidence="7">Pentatricopeptide repeat-containing protein</fullName>
    </submittedName>
</protein>
<dbReference type="GO" id="GO:0016071">
    <property type="term" value="P:mRNA metabolic process"/>
    <property type="evidence" value="ECO:0007669"/>
    <property type="project" value="UniProtKB-ARBA"/>
</dbReference>
<name>A0A438IHB8_VITVI</name>
<dbReference type="Pfam" id="PF20431">
    <property type="entry name" value="E_motif"/>
    <property type="match status" value="1"/>
</dbReference>
<dbReference type="FunFam" id="1.25.40.10:FF:001104">
    <property type="entry name" value="Uncharacterized protein"/>
    <property type="match status" value="1"/>
</dbReference>
<dbReference type="Pfam" id="PF20430">
    <property type="entry name" value="Eplus_motif"/>
    <property type="match status" value="1"/>
</dbReference>
<dbReference type="InterPro" id="IPR032867">
    <property type="entry name" value="DYW_dom"/>
</dbReference>
<dbReference type="InterPro" id="IPR046848">
    <property type="entry name" value="E_motif"/>
</dbReference>
<dbReference type="InterPro" id="IPR057670">
    <property type="entry name" value="SH3_retrovirus"/>
</dbReference>
<dbReference type="GO" id="GO:0009451">
    <property type="term" value="P:RNA modification"/>
    <property type="evidence" value="ECO:0007669"/>
    <property type="project" value="InterPro"/>
</dbReference>
<dbReference type="PANTHER" id="PTHR47926">
    <property type="entry name" value="PENTATRICOPEPTIDE REPEAT-CONTAINING PROTEIN"/>
    <property type="match status" value="1"/>
</dbReference>
<dbReference type="GO" id="GO:0010467">
    <property type="term" value="P:gene expression"/>
    <property type="evidence" value="ECO:0007669"/>
    <property type="project" value="UniProtKB-ARBA"/>
</dbReference>
<dbReference type="InterPro" id="IPR046960">
    <property type="entry name" value="PPR_At4g14850-like_plant"/>
</dbReference>
<dbReference type="Pfam" id="PF14432">
    <property type="entry name" value="DYW_deaminase"/>
    <property type="match status" value="1"/>
</dbReference>
<evidence type="ECO:0000256" key="3">
    <source>
        <dbReference type="PROSITE-ProRule" id="PRU00708"/>
    </source>
</evidence>
<feature type="domain" description="Retroviral polymerase SH3-like" evidence="6">
    <location>
        <begin position="80"/>
        <end position="111"/>
    </location>
</feature>
<organism evidence="7 8">
    <name type="scientific">Vitis vinifera</name>
    <name type="common">Grape</name>
    <dbReference type="NCBI Taxonomy" id="29760"/>
    <lineage>
        <taxon>Eukaryota</taxon>
        <taxon>Viridiplantae</taxon>
        <taxon>Streptophyta</taxon>
        <taxon>Embryophyta</taxon>
        <taxon>Tracheophyta</taxon>
        <taxon>Spermatophyta</taxon>
        <taxon>Magnoliopsida</taxon>
        <taxon>eudicotyledons</taxon>
        <taxon>Gunneridae</taxon>
        <taxon>Pentapetalae</taxon>
        <taxon>rosids</taxon>
        <taxon>Vitales</taxon>
        <taxon>Vitaceae</taxon>
        <taxon>Viteae</taxon>
        <taxon>Vitis</taxon>
    </lineage>
</organism>
<keyword evidence="2" id="KW-0677">Repeat</keyword>
<dbReference type="EMBL" id="QGNW01000109">
    <property type="protein sequence ID" value="RVW96140.1"/>
    <property type="molecule type" value="Genomic_DNA"/>
</dbReference>
<dbReference type="NCBIfam" id="TIGR00756">
    <property type="entry name" value="PPR"/>
    <property type="match status" value="6"/>
</dbReference>
<dbReference type="PROSITE" id="PS51375">
    <property type="entry name" value="PPR"/>
    <property type="match status" value="5"/>
</dbReference>
<dbReference type="Gene3D" id="1.25.40.10">
    <property type="entry name" value="Tetratricopeptide repeat domain"/>
    <property type="match status" value="4"/>
</dbReference>
<feature type="domain" description="DYW" evidence="5">
    <location>
        <begin position="869"/>
        <end position="961"/>
    </location>
</feature>
<accession>A0A438IHB8</accession>
<feature type="repeat" description="PPR" evidence="3">
    <location>
        <begin position="381"/>
        <end position="415"/>
    </location>
</feature>
<evidence type="ECO:0000313" key="8">
    <source>
        <dbReference type="Proteomes" id="UP000288805"/>
    </source>
</evidence>
<evidence type="ECO:0000256" key="4">
    <source>
        <dbReference type="SAM" id="MobiDB-lite"/>
    </source>
</evidence>
<feature type="repeat" description="PPR" evidence="3">
    <location>
        <begin position="654"/>
        <end position="688"/>
    </location>
</feature>